<dbReference type="AlphaFoldDB" id="A0A251VLF7"/>
<organism evidence="1 2">
    <name type="scientific">Helianthus annuus</name>
    <name type="common">Common sunflower</name>
    <dbReference type="NCBI Taxonomy" id="4232"/>
    <lineage>
        <taxon>Eukaryota</taxon>
        <taxon>Viridiplantae</taxon>
        <taxon>Streptophyta</taxon>
        <taxon>Embryophyta</taxon>
        <taxon>Tracheophyta</taxon>
        <taxon>Spermatophyta</taxon>
        <taxon>Magnoliopsida</taxon>
        <taxon>eudicotyledons</taxon>
        <taxon>Gunneridae</taxon>
        <taxon>Pentapetalae</taxon>
        <taxon>asterids</taxon>
        <taxon>campanulids</taxon>
        <taxon>Asterales</taxon>
        <taxon>Asteraceae</taxon>
        <taxon>Asteroideae</taxon>
        <taxon>Heliantheae alliance</taxon>
        <taxon>Heliantheae</taxon>
        <taxon>Helianthus</taxon>
    </lineage>
</organism>
<dbReference type="EMBL" id="CM007890">
    <property type="protein sequence ID" value="OTG36438.1"/>
    <property type="molecule type" value="Genomic_DNA"/>
</dbReference>
<proteinExistence type="predicted"/>
<sequence length="69" mass="7857">MKGQVHAILGANLVGNGTDIWNTYQLLTGQGIMGTRGSRTDEWNKENTMDKGIITHEYGKYLYYRFETV</sequence>
<name>A0A251VLF7_HELAN</name>
<reference evidence="2" key="1">
    <citation type="journal article" date="2017" name="Nature">
        <title>The sunflower genome provides insights into oil metabolism, flowering and Asterid evolution.</title>
        <authorList>
            <person name="Badouin H."/>
            <person name="Gouzy J."/>
            <person name="Grassa C.J."/>
            <person name="Murat F."/>
            <person name="Staton S.E."/>
            <person name="Cottret L."/>
            <person name="Lelandais-Briere C."/>
            <person name="Owens G.L."/>
            <person name="Carrere S."/>
            <person name="Mayjonade B."/>
            <person name="Legrand L."/>
            <person name="Gill N."/>
            <person name="Kane N.C."/>
            <person name="Bowers J.E."/>
            <person name="Hubner S."/>
            <person name="Bellec A."/>
            <person name="Berard A."/>
            <person name="Berges H."/>
            <person name="Blanchet N."/>
            <person name="Boniface M.C."/>
            <person name="Brunel D."/>
            <person name="Catrice O."/>
            <person name="Chaidir N."/>
            <person name="Claudel C."/>
            <person name="Donnadieu C."/>
            <person name="Faraut T."/>
            <person name="Fievet G."/>
            <person name="Helmstetter N."/>
            <person name="King M."/>
            <person name="Knapp S.J."/>
            <person name="Lai Z."/>
            <person name="Le Paslier M.C."/>
            <person name="Lippi Y."/>
            <person name="Lorenzon L."/>
            <person name="Mandel J.R."/>
            <person name="Marage G."/>
            <person name="Marchand G."/>
            <person name="Marquand E."/>
            <person name="Bret-Mestries E."/>
            <person name="Morien E."/>
            <person name="Nambeesan S."/>
            <person name="Nguyen T."/>
            <person name="Pegot-Espagnet P."/>
            <person name="Pouilly N."/>
            <person name="Raftis F."/>
            <person name="Sallet E."/>
            <person name="Schiex T."/>
            <person name="Thomas J."/>
            <person name="Vandecasteele C."/>
            <person name="Vares D."/>
            <person name="Vear F."/>
            <person name="Vautrin S."/>
            <person name="Crespi M."/>
            <person name="Mangin B."/>
            <person name="Burke J.M."/>
            <person name="Salse J."/>
            <person name="Munos S."/>
            <person name="Vincourt P."/>
            <person name="Rieseberg L.H."/>
            <person name="Langlade N.B."/>
        </authorList>
    </citation>
    <scope>NUCLEOTIDE SEQUENCE [LARGE SCALE GENOMIC DNA]</scope>
    <source>
        <strain evidence="2">cv. SF193</strain>
    </source>
</reference>
<evidence type="ECO:0000313" key="2">
    <source>
        <dbReference type="Proteomes" id="UP000215914"/>
    </source>
</evidence>
<protein>
    <submittedName>
        <fullName evidence="1">Uncharacterized protein</fullName>
    </submittedName>
</protein>
<accession>A0A251VLF7</accession>
<keyword evidence="2" id="KW-1185">Reference proteome</keyword>
<dbReference type="Proteomes" id="UP000215914">
    <property type="component" value="Chromosome 1"/>
</dbReference>
<evidence type="ECO:0000313" key="1">
    <source>
        <dbReference type="EMBL" id="OTG36438.1"/>
    </source>
</evidence>
<dbReference type="InParanoid" id="A0A251VLF7"/>
<gene>
    <name evidence="1" type="ORF">HannXRQ_Chr01g0007611</name>
</gene>